<sequence>MDHASLCAFYGTLAISAFSLSGLTQSHMWLEQGKAYKQQAREHVRLMLKTAYDVPKTAKYKSILMALLTMVQISMVSGNRDQTECYFLEAEKFIRLKGLNRKKSRKVRLLHHCYAFERIFHESTFICGTNSSHRHNVRKAIVSSGLVVYSQDSLSFRLGDCSNLEQEMLKVKGQEEGENDLHLQLPGIWSATLYPEIFGVPEPWILLVSLVIRLGREKDAAEQQDVTDALSLKDFVSRAKAVERCINRLQRPDGTTDTPLNHQPQKPRHALDHMLGAMQHALAIYFYRRVYDVDASMLQQRVVSVRDCLLRFESADSGMTCGSARLIWPAFMAACEAEDPEVQVSFTNWFKDSGQRSGLSFFTDTLSNIERIWEEKRSGHGRNVTWLDIMRKSVPFGKVIAITGAASGMGLATAKLLASRGAIISLADINQEAVKAAANSLVGSEKHIAAVVDVRSSQSVNAWIESTVQKLGKLDGAVNMAGVITPATPLTQETDEHWEFAFSVNTQGVFYCLRAQLKAMAAGGSIVSAASVFGQFGAPGNSAYCASKAAVIGLARTAAKENQHIRVNCVAPGEDPEDVKRGLQVTAQKRRAEPIEVAHVIAFLLSDDASFVTGAVYNVDGGWVC</sequence>
<dbReference type="EMBL" id="JAPDRP010000008">
    <property type="protein sequence ID" value="KAJ9645046.1"/>
    <property type="molecule type" value="Genomic_DNA"/>
</dbReference>
<dbReference type="Proteomes" id="UP001172680">
    <property type="component" value="Unassembled WGS sequence"/>
</dbReference>
<protein>
    <submittedName>
        <fullName evidence="1">Uncharacterized protein</fullName>
    </submittedName>
</protein>
<reference evidence="1" key="1">
    <citation type="submission" date="2022-10" db="EMBL/GenBank/DDBJ databases">
        <title>Culturing micro-colonial fungi from biological soil crusts in the Mojave desert and describing Neophaeococcomyces mojavensis, and introducing the new genera and species Taxawa tesnikishii.</title>
        <authorList>
            <person name="Kurbessoian T."/>
            <person name="Stajich J.E."/>
        </authorList>
    </citation>
    <scope>NUCLEOTIDE SEQUENCE</scope>
    <source>
        <strain evidence="1">JES_115</strain>
    </source>
</reference>
<organism evidence="1 2">
    <name type="scientific">Coniosporium tulheliwenetii</name>
    <dbReference type="NCBI Taxonomy" id="3383036"/>
    <lineage>
        <taxon>Eukaryota</taxon>
        <taxon>Fungi</taxon>
        <taxon>Dikarya</taxon>
        <taxon>Ascomycota</taxon>
        <taxon>Pezizomycotina</taxon>
        <taxon>Dothideomycetes</taxon>
        <taxon>Dothideomycetes incertae sedis</taxon>
        <taxon>Coniosporium</taxon>
    </lineage>
</organism>
<keyword evidence="2" id="KW-1185">Reference proteome</keyword>
<gene>
    <name evidence="1" type="ORF">H2199_003050</name>
</gene>
<proteinExistence type="predicted"/>
<name>A0ACC2ZBI1_9PEZI</name>
<accession>A0ACC2ZBI1</accession>
<evidence type="ECO:0000313" key="2">
    <source>
        <dbReference type="Proteomes" id="UP001172680"/>
    </source>
</evidence>
<evidence type="ECO:0000313" key="1">
    <source>
        <dbReference type="EMBL" id="KAJ9645046.1"/>
    </source>
</evidence>
<comment type="caution">
    <text evidence="1">The sequence shown here is derived from an EMBL/GenBank/DDBJ whole genome shotgun (WGS) entry which is preliminary data.</text>
</comment>